<feature type="region of interest" description="Disordered" evidence="1">
    <location>
        <begin position="166"/>
        <end position="187"/>
    </location>
</feature>
<dbReference type="Proteomes" id="UP001295740">
    <property type="component" value="Unassembled WGS sequence"/>
</dbReference>
<comment type="caution">
    <text evidence="2">The sequence shown here is derived from an EMBL/GenBank/DDBJ whole genome shotgun (WGS) entry which is preliminary data.</text>
</comment>
<accession>A0AAI8YK36</accession>
<protein>
    <submittedName>
        <fullName evidence="2">Uu.00g088660.m01.CDS01</fullName>
    </submittedName>
</protein>
<sequence>MLKTWNAYVEKWRKPGRNRGLGFTKGFPNYPEPFTMKVPFFLGCSPAPCTARIEQQLPRWQAVLLGRLRTGCIPLNAHLYKINLAESPECECLEGPQTVEHILIHCPHLGDQRCALRSELGHLDLKLMLSAADDARVTVTWFAMNAPAMRHQYTAVLGDKSLVRERKSERPGEVAPSEPPSLHHRSGPWISVPHGRLDNPTHCLDAHLVRDDQELRGVVERCLLPPALDIVEAADDIPLDGITCSKALQIELEQLQFGVVVWIYQVVGACVFVEWFWISVEILLEVVVMSKNRQTPCEDPSLYRALMTHLMKVYEGFASGVEVE</sequence>
<gene>
    <name evidence="2" type="ORF">KHLLAP_LOCUS8148</name>
</gene>
<dbReference type="EMBL" id="CAUWAG010000010">
    <property type="protein sequence ID" value="CAJ2507680.1"/>
    <property type="molecule type" value="Genomic_DNA"/>
</dbReference>
<evidence type="ECO:0000313" key="2">
    <source>
        <dbReference type="EMBL" id="CAJ2507680.1"/>
    </source>
</evidence>
<reference evidence="2" key="1">
    <citation type="submission" date="2023-10" db="EMBL/GenBank/DDBJ databases">
        <authorList>
            <person name="Hackl T."/>
        </authorList>
    </citation>
    <scope>NUCLEOTIDE SEQUENCE</scope>
</reference>
<keyword evidence="3" id="KW-1185">Reference proteome</keyword>
<proteinExistence type="predicted"/>
<name>A0AAI8YK36_9PEZI</name>
<evidence type="ECO:0000313" key="3">
    <source>
        <dbReference type="Proteomes" id="UP001295740"/>
    </source>
</evidence>
<evidence type="ECO:0000256" key="1">
    <source>
        <dbReference type="SAM" id="MobiDB-lite"/>
    </source>
</evidence>
<organism evidence="2 3">
    <name type="scientific">Anthostomella pinea</name>
    <dbReference type="NCBI Taxonomy" id="933095"/>
    <lineage>
        <taxon>Eukaryota</taxon>
        <taxon>Fungi</taxon>
        <taxon>Dikarya</taxon>
        <taxon>Ascomycota</taxon>
        <taxon>Pezizomycotina</taxon>
        <taxon>Sordariomycetes</taxon>
        <taxon>Xylariomycetidae</taxon>
        <taxon>Xylariales</taxon>
        <taxon>Xylariaceae</taxon>
        <taxon>Anthostomella</taxon>
    </lineage>
</organism>
<dbReference type="AlphaFoldDB" id="A0AAI8YK36"/>